<dbReference type="AlphaFoldDB" id="X1T0W4"/>
<dbReference type="EMBL" id="BARW01006827">
    <property type="protein sequence ID" value="GAI81260.1"/>
    <property type="molecule type" value="Genomic_DNA"/>
</dbReference>
<feature type="non-terminal residue" evidence="1">
    <location>
        <position position="1"/>
    </location>
</feature>
<accession>X1T0W4</accession>
<reference evidence="1" key="1">
    <citation type="journal article" date="2014" name="Front. Microbiol.">
        <title>High frequency of phylogenetically diverse reductive dehalogenase-homologous genes in deep subseafloor sedimentary metagenomes.</title>
        <authorList>
            <person name="Kawai M."/>
            <person name="Futagami T."/>
            <person name="Toyoda A."/>
            <person name="Takaki Y."/>
            <person name="Nishi S."/>
            <person name="Hori S."/>
            <person name="Arai W."/>
            <person name="Tsubouchi T."/>
            <person name="Morono Y."/>
            <person name="Uchiyama I."/>
            <person name="Ito T."/>
            <person name="Fujiyama A."/>
            <person name="Inagaki F."/>
            <person name="Takami H."/>
        </authorList>
    </citation>
    <scope>NUCLEOTIDE SEQUENCE</scope>
    <source>
        <strain evidence="1">Expedition CK06-06</strain>
    </source>
</reference>
<proteinExistence type="predicted"/>
<evidence type="ECO:0000313" key="1">
    <source>
        <dbReference type="EMBL" id="GAI81260.1"/>
    </source>
</evidence>
<sequence>LDGGSVTNASTETGNVTSITGLEYLVDAPSTAGANILYQYGKTGTIWDESGARALQDGTGGEAETSLWPFPNEDVIKTFFSVPNSSAGYTPSTNDTTRGFCTTGNQLDGSTEVTLTSYIWEYLGNEIPEDIYNLAATPINSGMIKAGTVN</sequence>
<gene>
    <name evidence="1" type="ORF">S12H4_14324</name>
</gene>
<name>X1T0W4_9ZZZZ</name>
<protein>
    <submittedName>
        <fullName evidence="1">Uncharacterized protein</fullName>
    </submittedName>
</protein>
<comment type="caution">
    <text evidence="1">The sequence shown here is derived from an EMBL/GenBank/DDBJ whole genome shotgun (WGS) entry which is preliminary data.</text>
</comment>
<organism evidence="1">
    <name type="scientific">marine sediment metagenome</name>
    <dbReference type="NCBI Taxonomy" id="412755"/>
    <lineage>
        <taxon>unclassified sequences</taxon>
        <taxon>metagenomes</taxon>
        <taxon>ecological metagenomes</taxon>
    </lineage>
</organism>